<protein>
    <recommendedName>
        <fullName evidence="1">Abortive phage infection protein C-terminal domain-containing protein</fullName>
    </recommendedName>
</protein>
<dbReference type="Pfam" id="PF10592">
    <property type="entry name" value="AIPR"/>
    <property type="match status" value="1"/>
</dbReference>
<keyword evidence="3" id="KW-1185">Reference proteome</keyword>
<gene>
    <name evidence="2" type="ORF">acsn021_09400</name>
</gene>
<feature type="domain" description="Abortive phage infection protein C-terminal" evidence="1">
    <location>
        <begin position="235"/>
        <end position="513"/>
    </location>
</feature>
<dbReference type="EMBL" id="AP023367">
    <property type="protein sequence ID" value="BCJ93371.1"/>
    <property type="molecule type" value="Genomic_DNA"/>
</dbReference>
<dbReference type="AlphaFoldDB" id="A0A6S6R2G4"/>
<evidence type="ECO:0000313" key="3">
    <source>
        <dbReference type="Proteomes" id="UP000515561"/>
    </source>
</evidence>
<name>A0A6S6R2G4_9FIRM</name>
<dbReference type="InterPro" id="IPR018891">
    <property type="entry name" value="AIPR_C"/>
</dbReference>
<organism evidence="2 3">
    <name type="scientific">Anaerocolumna cellulosilytica</name>
    <dbReference type="NCBI Taxonomy" id="433286"/>
    <lineage>
        <taxon>Bacteria</taxon>
        <taxon>Bacillati</taxon>
        <taxon>Bacillota</taxon>
        <taxon>Clostridia</taxon>
        <taxon>Lachnospirales</taxon>
        <taxon>Lachnospiraceae</taxon>
        <taxon>Anaerocolumna</taxon>
    </lineage>
</organism>
<evidence type="ECO:0000259" key="1">
    <source>
        <dbReference type="Pfam" id="PF10592"/>
    </source>
</evidence>
<dbReference type="KEGG" id="acel:acsn021_09400"/>
<accession>A0A6S6R2G4</accession>
<sequence length="560" mass="65195">MDIAKQIIDQRVNKILEDNKELFTEGDVEKKRSKAFLLLGVAAYLDIDIAEAAQFITDGGSDGGFDAAYIVENQDSQLTVVLFQSKYSRKLENDSNFPANAIEKAVNTVRCVFDPGARIELNPKSKEKVDEVRSFILDGQIPYVTFVMLNNGLSWNMEGENHISNAFAGQEQVQFVHFNHKNIIQYINRTTSINTQFTLSGKAIQENFNYKRVILGRISIMEIYELMEKYGDGLLEKNIRRYLGKNSVNDGIVQTLLDEEKRQNFFFFNNGVTMICEKFSYNGLQEKDWIVKINKLQIINGGQTCKTIHQTVKENSEVDFSQVYLLVRLYEVNDDEGIIQDITYATNSQNPVDFRDLKSNDDRQVLLEKGTEALGFIYKRKRDNASNTNVIPSTVAAEAVLAVWREQPHLAKYKRNEFFDKYYLEIFDNLNAAQMILSVLIFRYCDNNRKRFSDSEEVQTHRPFSQHFLAYMIGKQLLHHFDIDLNRVTHANFNELKDYFEQNKEELYSKAENQMTHILKDYFNYNMLSDIDGRTMAAAFRRFDILVRYLKNKIWWETNM</sequence>
<reference evidence="2 3" key="1">
    <citation type="journal article" date="2016" name="Int. J. Syst. Evol. Microbiol.">
        <title>Descriptions of Anaerotaenia torta gen. nov., sp. nov. and Anaerocolumna cellulosilytica gen. nov., sp. nov. isolated from a methanogenic reactor of cattle waste.</title>
        <authorList>
            <person name="Uek A."/>
            <person name="Ohtaki Y."/>
            <person name="Kaku N."/>
            <person name="Ueki K."/>
        </authorList>
    </citation>
    <scope>NUCLEOTIDE SEQUENCE [LARGE SCALE GENOMIC DNA]</scope>
    <source>
        <strain evidence="2 3">SN021</strain>
    </source>
</reference>
<evidence type="ECO:0000313" key="2">
    <source>
        <dbReference type="EMBL" id="BCJ93371.1"/>
    </source>
</evidence>
<proteinExistence type="predicted"/>
<dbReference type="Proteomes" id="UP000515561">
    <property type="component" value="Chromosome"/>
</dbReference>